<reference evidence="2" key="1">
    <citation type="submission" date="2023-10" db="EMBL/GenBank/DDBJ databases">
        <authorList>
            <person name="Chen Y."/>
            <person name="Shah S."/>
            <person name="Dougan E. K."/>
            <person name="Thang M."/>
            <person name="Chan C."/>
        </authorList>
    </citation>
    <scope>NUCLEOTIDE SEQUENCE [LARGE SCALE GENOMIC DNA]</scope>
</reference>
<evidence type="ECO:0000256" key="1">
    <source>
        <dbReference type="SAM" id="MobiDB-lite"/>
    </source>
</evidence>
<protein>
    <submittedName>
        <fullName evidence="2">Uncharacterized protein</fullName>
    </submittedName>
</protein>
<organism evidence="2 3">
    <name type="scientific">Prorocentrum cordatum</name>
    <dbReference type="NCBI Taxonomy" id="2364126"/>
    <lineage>
        <taxon>Eukaryota</taxon>
        <taxon>Sar</taxon>
        <taxon>Alveolata</taxon>
        <taxon>Dinophyceae</taxon>
        <taxon>Prorocentrales</taxon>
        <taxon>Prorocentraceae</taxon>
        <taxon>Prorocentrum</taxon>
    </lineage>
</organism>
<feature type="compositionally biased region" description="Acidic residues" evidence="1">
    <location>
        <begin position="88"/>
        <end position="106"/>
    </location>
</feature>
<evidence type="ECO:0000313" key="3">
    <source>
        <dbReference type="Proteomes" id="UP001189429"/>
    </source>
</evidence>
<dbReference type="EMBL" id="CAUYUJ010019796">
    <property type="protein sequence ID" value="CAK0893729.1"/>
    <property type="molecule type" value="Genomic_DNA"/>
</dbReference>
<keyword evidence="3" id="KW-1185">Reference proteome</keyword>
<sequence>MVAYAILSDGSRMAASKYRPGERGFAMAHFSNDQTFQTEVPSSCISEDGTVLNSPKLPKAAKGKKRTQKKPAAHKVAKKPAMAKAPDADDDDHEGAEEEEQDESEEGKDRADETPAYKQIVKDGYDLLPREAKDLIDNPDDVDKKTLVAYMSEGAGSSNIHITLAKGDKASRTLYVTNVTKLPDDEPTLKINKQAGVSLGWPTTLDAAGVKLLWERAVRISGLQNSPG</sequence>
<gene>
    <name evidence="2" type="ORF">PCOR1329_LOCUS72986</name>
</gene>
<comment type="caution">
    <text evidence="2">The sequence shown here is derived from an EMBL/GenBank/DDBJ whole genome shotgun (WGS) entry which is preliminary data.</text>
</comment>
<evidence type="ECO:0000313" key="2">
    <source>
        <dbReference type="EMBL" id="CAK0893729.1"/>
    </source>
</evidence>
<accession>A0ABN9X795</accession>
<dbReference type="Proteomes" id="UP001189429">
    <property type="component" value="Unassembled WGS sequence"/>
</dbReference>
<proteinExistence type="predicted"/>
<feature type="compositionally biased region" description="Basic residues" evidence="1">
    <location>
        <begin position="59"/>
        <end position="78"/>
    </location>
</feature>
<name>A0ABN9X795_9DINO</name>
<feature type="region of interest" description="Disordered" evidence="1">
    <location>
        <begin position="38"/>
        <end position="119"/>
    </location>
</feature>
<feature type="compositionally biased region" description="Basic and acidic residues" evidence="1">
    <location>
        <begin position="107"/>
        <end position="119"/>
    </location>
</feature>